<dbReference type="PANTHER" id="PTHR11040:SF32">
    <property type="entry name" value="ZINC-REGULATED TRANSPORTER 1"/>
    <property type="match status" value="1"/>
</dbReference>
<evidence type="ECO:0000313" key="10">
    <source>
        <dbReference type="EMBL" id="KZV92004.1"/>
    </source>
</evidence>
<evidence type="ECO:0000256" key="9">
    <source>
        <dbReference type="SAM" id="MobiDB-lite"/>
    </source>
</evidence>
<dbReference type="InterPro" id="IPR003689">
    <property type="entry name" value="ZIP"/>
</dbReference>
<feature type="transmembrane region" description="Helical" evidence="8">
    <location>
        <begin position="307"/>
        <end position="330"/>
    </location>
</feature>
<name>A0A165HI40_EXIGL</name>
<dbReference type="PANTHER" id="PTHR11040">
    <property type="entry name" value="ZINC/IRON TRANSPORTER"/>
    <property type="match status" value="1"/>
</dbReference>
<keyword evidence="3 8" id="KW-0813">Transport</keyword>
<keyword evidence="4 8" id="KW-0812">Transmembrane</keyword>
<dbReference type="InParanoid" id="A0A165HI40"/>
<feature type="transmembrane region" description="Helical" evidence="8">
    <location>
        <begin position="275"/>
        <end position="295"/>
    </location>
</feature>
<evidence type="ECO:0000256" key="4">
    <source>
        <dbReference type="ARBA" id="ARBA00022692"/>
    </source>
</evidence>
<dbReference type="FunCoup" id="A0A165HI40">
    <property type="interactions" value="302"/>
</dbReference>
<protein>
    <submittedName>
        <fullName evidence="10">ZIP zinc/iron transport family</fullName>
    </submittedName>
</protein>
<dbReference type="GO" id="GO:0005385">
    <property type="term" value="F:zinc ion transmembrane transporter activity"/>
    <property type="evidence" value="ECO:0007669"/>
    <property type="project" value="InterPro"/>
</dbReference>
<sequence length="404" mass="42724">MSSPPFPPPPGPPRGPQFGPMADHPPGPPCGHPHPHEDLLNLRIASVFVLLVASTAGALFPILIRPSKNSRHLSLLFDFAKYFGSGVIIATAFVHLLAPSFASLSSECLHGTWQQYQWAPALAMMAVFALFFAELFAFRIGTQRLERLQAAKYDTHGHNVGDHGAMAAHGPEMGTPSVALAEPKQPGGVEAIELNSAAAGKSAASITDPKAVTTSTADLDLERAREGHHGHGASLGVINHAVLAHLVGIAILEFGVVFHSVLVGLALAVDKEFRALFIVITLHQTFEGLGLGARLASLELPGRYQRWVPLCGALMYGITTPIGIAVGLAVRGTYAPDAPIASVVSGIFDAISAGILLYTGLVELLAHEFLFNPNMSRISNKRLLFACGSMMLGAALMALLGRWA</sequence>
<accession>A0A165HI40</accession>
<dbReference type="AlphaFoldDB" id="A0A165HI40"/>
<comment type="similarity">
    <text evidence="2 8">Belongs to the ZIP transporter (TC 2.A.5) family.</text>
</comment>
<dbReference type="InterPro" id="IPR004698">
    <property type="entry name" value="Zn/Fe_permease_fun/pln"/>
</dbReference>
<feature type="compositionally biased region" description="Pro residues" evidence="9">
    <location>
        <begin position="1"/>
        <end position="15"/>
    </location>
</feature>
<dbReference type="EMBL" id="KV426016">
    <property type="protein sequence ID" value="KZV92004.1"/>
    <property type="molecule type" value="Genomic_DNA"/>
</dbReference>
<keyword evidence="6 8" id="KW-0406">Ion transport</keyword>
<dbReference type="GO" id="GO:0005886">
    <property type="term" value="C:plasma membrane"/>
    <property type="evidence" value="ECO:0007669"/>
    <property type="project" value="TreeGrafter"/>
</dbReference>
<feature type="region of interest" description="Disordered" evidence="9">
    <location>
        <begin position="1"/>
        <end position="33"/>
    </location>
</feature>
<evidence type="ECO:0000256" key="7">
    <source>
        <dbReference type="ARBA" id="ARBA00023136"/>
    </source>
</evidence>
<evidence type="ECO:0000256" key="6">
    <source>
        <dbReference type="ARBA" id="ARBA00023065"/>
    </source>
</evidence>
<feature type="transmembrane region" description="Helical" evidence="8">
    <location>
        <begin position="76"/>
        <end position="98"/>
    </location>
</feature>
<keyword evidence="5 8" id="KW-1133">Transmembrane helix</keyword>
<feature type="transmembrane region" description="Helical" evidence="8">
    <location>
        <begin position="350"/>
        <end position="371"/>
    </location>
</feature>
<evidence type="ECO:0000256" key="3">
    <source>
        <dbReference type="ARBA" id="ARBA00022448"/>
    </source>
</evidence>
<evidence type="ECO:0000313" key="11">
    <source>
        <dbReference type="Proteomes" id="UP000077266"/>
    </source>
</evidence>
<gene>
    <name evidence="10" type="ORF">EXIGLDRAFT_836763</name>
</gene>
<keyword evidence="7 8" id="KW-0472">Membrane</keyword>
<dbReference type="STRING" id="1314781.A0A165HI40"/>
<dbReference type="OrthoDB" id="448280at2759"/>
<feature type="compositionally biased region" description="Pro residues" evidence="9">
    <location>
        <begin position="23"/>
        <end position="32"/>
    </location>
</feature>
<proteinExistence type="inferred from homology"/>
<evidence type="ECO:0000256" key="5">
    <source>
        <dbReference type="ARBA" id="ARBA00022989"/>
    </source>
</evidence>
<evidence type="ECO:0000256" key="1">
    <source>
        <dbReference type="ARBA" id="ARBA00004141"/>
    </source>
</evidence>
<feature type="transmembrane region" description="Helical" evidence="8">
    <location>
        <begin position="242"/>
        <end position="269"/>
    </location>
</feature>
<feature type="transmembrane region" description="Helical" evidence="8">
    <location>
        <begin position="44"/>
        <end position="64"/>
    </location>
</feature>
<feature type="transmembrane region" description="Helical" evidence="8">
    <location>
        <begin position="383"/>
        <end position="403"/>
    </location>
</feature>
<keyword evidence="11" id="KW-1185">Reference proteome</keyword>
<organism evidence="10 11">
    <name type="scientific">Exidia glandulosa HHB12029</name>
    <dbReference type="NCBI Taxonomy" id="1314781"/>
    <lineage>
        <taxon>Eukaryota</taxon>
        <taxon>Fungi</taxon>
        <taxon>Dikarya</taxon>
        <taxon>Basidiomycota</taxon>
        <taxon>Agaricomycotina</taxon>
        <taxon>Agaricomycetes</taxon>
        <taxon>Auriculariales</taxon>
        <taxon>Exidiaceae</taxon>
        <taxon>Exidia</taxon>
    </lineage>
</organism>
<dbReference type="Proteomes" id="UP000077266">
    <property type="component" value="Unassembled WGS sequence"/>
</dbReference>
<comment type="subcellular location">
    <subcellularLocation>
        <location evidence="1 8">Membrane</location>
        <topology evidence="1 8">Multi-pass membrane protein</topology>
    </subcellularLocation>
</comment>
<evidence type="ECO:0000256" key="8">
    <source>
        <dbReference type="RuleBase" id="RU362088"/>
    </source>
</evidence>
<reference evidence="10 11" key="1">
    <citation type="journal article" date="2016" name="Mol. Biol. Evol.">
        <title>Comparative Genomics of Early-Diverging Mushroom-Forming Fungi Provides Insights into the Origins of Lignocellulose Decay Capabilities.</title>
        <authorList>
            <person name="Nagy L.G."/>
            <person name="Riley R."/>
            <person name="Tritt A."/>
            <person name="Adam C."/>
            <person name="Daum C."/>
            <person name="Floudas D."/>
            <person name="Sun H."/>
            <person name="Yadav J.S."/>
            <person name="Pangilinan J."/>
            <person name="Larsson K.H."/>
            <person name="Matsuura K."/>
            <person name="Barry K."/>
            <person name="Labutti K."/>
            <person name="Kuo R."/>
            <person name="Ohm R.A."/>
            <person name="Bhattacharya S.S."/>
            <person name="Shirouzu T."/>
            <person name="Yoshinaga Y."/>
            <person name="Martin F.M."/>
            <person name="Grigoriev I.V."/>
            <person name="Hibbett D.S."/>
        </authorList>
    </citation>
    <scope>NUCLEOTIDE SEQUENCE [LARGE SCALE GENOMIC DNA]</scope>
    <source>
        <strain evidence="10 11">HHB12029</strain>
    </source>
</reference>
<evidence type="ECO:0000256" key="2">
    <source>
        <dbReference type="ARBA" id="ARBA00006939"/>
    </source>
</evidence>
<dbReference type="NCBIfam" id="TIGR00820">
    <property type="entry name" value="zip"/>
    <property type="match status" value="1"/>
</dbReference>
<dbReference type="Pfam" id="PF02535">
    <property type="entry name" value="Zip"/>
    <property type="match status" value="1"/>
</dbReference>
<feature type="transmembrane region" description="Helical" evidence="8">
    <location>
        <begin position="118"/>
        <end position="138"/>
    </location>
</feature>